<evidence type="ECO:0000313" key="1">
    <source>
        <dbReference type="EMBL" id="AAD46184.1"/>
    </source>
</evidence>
<protein>
    <submittedName>
        <fullName evidence="1">ORFL5L</fullName>
    </submittedName>
</protein>
<dbReference type="EMBL" id="AF153912">
    <property type="protein sequence ID" value="AAD46184.1"/>
    <property type="molecule type" value="Genomic_DNA"/>
</dbReference>
<organism evidence="1">
    <name type="scientific">Tanapox virus</name>
    <dbReference type="NCBI Taxonomy" id="99000"/>
    <lineage>
        <taxon>Viruses</taxon>
        <taxon>Varidnaviria</taxon>
        <taxon>Bamfordvirae</taxon>
        <taxon>Nucleocytoviricota</taxon>
        <taxon>Pokkesviricetes</taxon>
        <taxon>Chitovirales</taxon>
        <taxon>Poxviridae</taxon>
        <taxon>Chordopoxvirinae</taxon>
        <taxon>Yatapoxvirus</taxon>
        <taxon>Yatapoxvirus tanapox</taxon>
    </lineage>
</organism>
<accession>Q9QQT0</accession>
<name>Q9QQT0_9POXV</name>
<reference evidence="1" key="1">
    <citation type="submission" date="1999-05" db="EMBL/GenBank/DDBJ databases">
        <title>Tanapox virus 2.1kbp PstI-L fragment.</title>
        <authorList>
            <person name="Neering S.J."/>
            <person name="Essani K."/>
        </authorList>
    </citation>
    <scope>NUCLEOTIDE SEQUENCE</scope>
</reference>
<proteinExistence type="predicted"/>
<sequence>MYVSSLFEQKNKHAFAKFVWIFIHIHMKRCIFIIV</sequence>